<comment type="caution">
    <text evidence="10">The sequence shown here is derived from an EMBL/GenBank/DDBJ whole genome shotgun (WGS) entry which is preliminary data.</text>
</comment>
<gene>
    <name evidence="10" type="ORF">D2V07_13090</name>
</gene>
<keyword evidence="11" id="KW-1185">Reference proteome</keyword>
<feature type="transmembrane region" description="Helical" evidence="8">
    <location>
        <begin position="241"/>
        <end position="259"/>
    </location>
</feature>
<sequence length="468" mass="48770">MQQHGTFTDNPRVETIPDDHAGLPKPRRLWAIAAISFGTSLLVIDSNIANVALPTIARDLNVGEAAVTNVVTIYQLVLVMLLLPFSSLGDRLGHRTLYQAGQGVFMVASAACFFVDSFTVLLLLRALQAIGAAMALSVSAAMLRQIYPASRLGTGMGINSVIVASSAALAPTVGGYIVGNLPWQTVFVAAAPMAVISLLLGRALPEPEPRDQPSKWRSGVLSALTMLLLVGGIQLGTHDALGWGIAAFALGVVALLALIQRERRREAPVFPVDLLAKPVIGLSALAGFASFVSAGALMLGLPFRFENAMGYEPQMVGLLLLPFPLTMLVVSPIAGIASDKVAPTKLGVTGMAIAIVGLLLLATMPDQPGAWNIAWRLSLTAVGFGLFFSPNSRLLIGRAPRDRAAAAGGLLSTSRLFGQTMGAVAIGILLAAGLGTGPAPLYVSCALAVVAALASMVRFSQRDNPANR</sequence>
<accession>A0A418NQ77</accession>
<evidence type="ECO:0000256" key="7">
    <source>
        <dbReference type="SAM" id="MobiDB-lite"/>
    </source>
</evidence>
<dbReference type="Proteomes" id="UP000286576">
    <property type="component" value="Unassembled WGS sequence"/>
</dbReference>
<keyword evidence="2" id="KW-0813">Transport</keyword>
<evidence type="ECO:0000256" key="3">
    <source>
        <dbReference type="ARBA" id="ARBA00022475"/>
    </source>
</evidence>
<feature type="transmembrane region" description="Helical" evidence="8">
    <location>
        <begin position="29"/>
        <end position="53"/>
    </location>
</feature>
<feature type="transmembrane region" description="Helical" evidence="8">
    <location>
        <begin position="97"/>
        <end position="116"/>
    </location>
</feature>
<feature type="transmembrane region" description="Helical" evidence="8">
    <location>
        <begin position="279"/>
        <end position="303"/>
    </location>
</feature>
<dbReference type="GO" id="GO:0005886">
    <property type="term" value="C:plasma membrane"/>
    <property type="evidence" value="ECO:0007669"/>
    <property type="project" value="UniProtKB-SubCell"/>
</dbReference>
<dbReference type="PANTHER" id="PTHR42718:SF46">
    <property type="entry name" value="BLR6921 PROTEIN"/>
    <property type="match status" value="1"/>
</dbReference>
<evidence type="ECO:0000256" key="2">
    <source>
        <dbReference type="ARBA" id="ARBA00022448"/>
    </source>
</evidence>
<feature type="transmembrane region" description="Helical" evidence="8">
    <location>
        <begin position="441"/>
        <end position="459"/>
    </location>
</feature>
<dbReference type="Gene3D" id="1.20.1250.20">
    <property type="entry name" value="MFS general substrate transporter like domains"/>
    <property type="match status" value="1"/>
</dbReference>
<dbReference type="InterPro" id="IPR036259">
    <property type="entry name" value="MFS_trans_sf"/>
</dbReference>
<reference evidence="10 11" key="1">
    <citation type="submission" date="2018-08" db="EMBL/GenBank/DDBJ databases">
        <title>Erythrobacter zhengii sp.nov., a bacterium isolated from deep-sea sediment.</title>
        <authorList>
            <person name="Fang C."/>
            <person name="Wu Y.-H."/>
            <person name="Sun C."/>
            <person name="Wang H."/>
            <person name="Cheng H."/>
            <person name="Meng F.-X."/>
            <person name="Wang C.-S."/>
            <person name="Xu X.-W."/>
        </authorList>
    </citation>
    <scope>NUCLEOTIDE SEQUENCE [LARGE SCALE GENOMIC DNA]</scope>
    <source>
        <strain evidence="10 11">V18</strain>
    </source>
</reference>
<dbReference type="EMBL" id="QXFL01000006">
    <property type="protein sequence ID" value="RIV84706.1"/>
    <property type="molecule type" value="Genomic_DNA"/>
</dbReference>
<evidence type="ECO:0000256" key="1">
    <source>
        <dbReference type="ARBA" id="ARBA00004651"/>
    </source>
</evidence>
<keyword evidence="4 8" id="KW-0812">Transmembrane</keyword>
<evidence type="ECO:0000256" key="8">
    <source>
        <dbReference type="SAM" id="Phobius"/>
    </source>
</evidence>
<protein>
    <submittedName>
        <fullName evidence="10">MFS transporter</fullName>
    </submittedName>
</protein>
<dbReference type="OrthoDB" id="9812221at2"/>
<organism evidence="10 11">
    <name type="scientific">Aurantiacibacter zhengii</name>
    <dbReference type="NCBI Taxonomy" id="2307003"/>
    <lineage>
        <taxon>Bacteria</taxon>
        <taxon>Pseudomonadati</taxon>
        <taxon>Pseudomonadota</taxon>
        <taxon>Alphaproteobacteria</taxon>
        <taxon>Sphingomonadales</taxon>
        <taxon>Erythrobacteraceae</taxon>
        <taxon>Aurantiacibacter</taxon>
    </lineage>
</organism>
<dbReference type="PANTHER" id="PTHR42718">
    <property type="entry name" value="MAJOR FACILITATOR SUPERFAMILY MULTIDRUG TRANSPORTER MFSC"/>
    <property type="match status" value="1"/>
</dbReference>
<keyword evidence="5 8" id="KW-1133">Transmembrane helix</keyword>
<dbReference type="InterPro" id="IPR020846">
    <property type="entry name" value="MFS_dom"/>
</dbReference>
<dbReference type="Gene3D" id="1.20.1720.10">
    <property type="entry name" value="Multidrug resistance protein D"/>
    <property type="match status" value="1"/>
</dbReference>
<evidence type="ECO:0000259" key="9">
    <source>
        <dbReference type="PROSITE" id="PS50850"/>
    </source>
</evidence>
<feature type="region of interest" description="Disordered" evidence="7">
    <location>
        <begin position="1"/>
        <end position="20"/>
    </location>
</feature>
<dbReference type="GO" id="GO:0022857">
    <property type="term" value="F:transmembrane transporter activity"/>
    <property type="evidence" value="ECO:0007669"/>
    <property type="project" value="InterPro"/>
</dbReference>
<feature type="transmembrane region" description="Helical" evidence="8">
    <location>
        <begin position="183"/>
        <end position="204"/>
    </location>
</feature>
<feature type="transmembrane region" description="Helical" evidence="8">
    <location>
        <begin position="65"/>
        <end position="85"/>
    </location>
</feature>
<feature type="transmembrane region" description="Helical" evidence="8">
    <location>
        <begin position="216"/>
        <end position="235"/>
    </location>
</feature>
<dbReference type="InterPro" id="IPR011701">
    <property type="entry name" value="MFS"/>
</dbReference>
<evidence type="ECO:0000256" key="4">
    <source>
        <dbReference type="ARBA" id="ARBA00022692"/>
    </source>
</evidence>
<keyword evidence="6 8" id="KW-0472">Membrane</keyword>
<feature type="compositionally biased region" description="Basic and acidic residues" evidence="7">
    <location>
        <begin position="11"/>
        <end position="20"/>
    </location>
</feature>
<keyword evidence="3" id="KW-1003">Cell membrane</keyword>
<dbReference type="CDD" id="cd17321">
    <property type="entry name" value="MFS_MMR_MDR_like"/>
    <property type="match status" value="1"/>
</dbReference>
<feature type="transmembrane region" description="Helical" evidence="8">
    <location>
        <begin position="346"/>
        <end position="365"/>
    </location>
</feature>
<feature type="transmembrane region" description="Helical" evidence="8">
    <location>
        <begin position="377"/>
        <end position="396"/>
    </location>
</feature>
<dbReference type="AlphaFoldDB" id="A0A418NQ77"/>
<name>A0A418NQ77_9SPHN</name>
<evidence type="ECO:0000256" key="6">
    <source>
        <dbReference type="ARBA" id="ARBA00023136"/>
    </source>
</evidence>
<dbReference type="PRINTS" id="PR01036">
    <property type="entry name" value="TCRTETB"/>
</dbReference>
<evidence type="ECO:0000256" key="5">
    <source>
        <dbReference type="ARBA" id="ARBA00022989"/>
    </source>
</evidence>
<proteinExistence type="predicted"/>
<comment type="subcellular location">
    <subcellularLocation>
        <location evidence="1">Cell membrane</location>
        <topology evidence="1">Multi-pass membrane protein</topology>
    </subcellularLocation>
</comment>
<dbReference type="PROSITE" id="PS50850">
    <property type="entry name" value="MFS"/>
    <property type="match status" value="1"/>
</dbReference>
<dbReference type="Pfam" id="PF07690">
    <property type="entry name" value="MFS_1"/>
    <property type="match status" value="2"/>
</dbReference>
<evidence type="ECO:0000313" key="11">
    <source>
        <dbReference type="Proteomes" id="UP000286576"/>
    </source>
</evidence>
<feature type="transmembrane region" description="Helical" evidence="8">
    <location>
        <begin position="155"/>
        <end position="177"/>
    </location>
</feature>
<evidence type="ECO:0000313" key="10">
    <source>
        <dbReference type="EMBL" id="RIV84706.1"/>
    </source>
</evidence>
<dbReference type="SUPFAM" id="SSF103473">
    <property type="entry name" value="MFS general substrate transporter"/>
    <property type="match status" value="1"/>
</dbReference>
<feature type="transmembrane region" description="Helical" evidence="8">
    <location>
        <begin position="315"/>
        <end position="334"/>
    </location>
</feature>
<feature type="transmembrane region" description="Helical" evidence="8">
    <location>
        <begin position="416"/>
        <end position="435"/>
    </location>
</feature>
<feature type="domain" description="Major facilitator superfamily (MFS) profile" evidence="9">
    <location>
        <begin position="31"/>
        <end position="463"/>
    </location>
</feature>